<dbReference type="InterPro" id="IPR024355">
    <property type="entry name" value="TraQ_bacteroidetes"/>
</dbReference>
<evidence type="ECO:0000313" key="2">
    <source>
        <dbReference type="EMBL" id="ETK02435.1"/>
    </source>
</evidence>
<dbReference type="EMBL" id="AYUF01000351">
    <property type="protein sequence ID" value="ETK02435.1"/>
    <property type="molecule type" value="Genomic_DNA"/>
</dbReference>
<dbReference type="PATRIC" id="fig|1411148.3.peg.594"/>
<protein>
    <submittedName>
        <fullName evidence="2">Conjugal transfer protein</fullName>
    </submittedName>
</protein>
<evidence type="ECO:0000256" key="1">
    <source>
        <dbReference type="SAM" id="MobiDB-lite"/>
    </source>
</evidence>
<accession>W2C5L8</accession>
<evidence type="ECO:0000313" key="3">
    <source>
        <dbReference type="Proteomes" id="UP000018837"/>
    </source>
</evidence>
<organism evidence="2 3">
    <name type="scientific">Tannerella sp. oral taxon BU063 isolate Cell 2</name>
    <dbReference type="NCBI Taxonomy" id="1411148"/>
    <lineage>
        <taxon>Bacteria</taxon>
        <taxon>Pseudomonadati</taxon>
        <taxon>Bacteroidota</taxon>
        <taxon>Bacteroidia</taxon>
        <taxon>Bacteroidales</taxon>
        <taxon>Tannerellaceae</taxon>
        <taxon>Tannerella</taxon>
    </lineage>
</organism>
<reference evidence="2 3" key="1">
    <citation type="submission" date="2013-11" db="EMBL/GenBank/DDBJ databases">
        <title>Single cell genomics of uncultured Tannerella BU063 (oral taxon 286).</title>
        <authorList>
            <person name="Beall C.J."/>
            <person name="Campbell A.G."/>
            <person name="Griffen A.L."/>
            <person name="Podar M."/>
            <person name="Leys E.J."/>
        </authorList>
    </citation>
    <scope>NUCLEOTIDE SEQUENCE [LARGE SCALE GENOMIC DNA]</scope>
    <source>
        <strain evidence="2">Cell 2</strain>
    </source>
</reference>
<gene>
    <name evidence="2" type="ORF">N425_04300</name>
</gene>
<comment type="caution">
    <text evidence="2">The sequence shown here is derived from an EMBL/GenBank/DDBJ whole genome shotgun (WGS) entry which is preliminary data.</text>
</comment>
<dbReference type="Proteomes" id="UP000018837">
    <property type="component" value="Unassembled WGS sequence"/>
</dbReference>
<dbReference type="InterPro" id="IPR038707">
    <property type="entry name" value="TraQ_sf"/>
</dbReference>
<sequence length="169" mass="18656">MKTNIRNAAWAIGVLLLAGFCLVGCDHRLDVRTVYPFQVTTMPIPKTLAPGEKVEIRCTLAPERIVKGTRYTLRYFQYDGKGALSIGRRGTPLTPNDRYAIAPGHFTLYYHSLSAERQSLEVVIEDNHGQSQTLAFDFNSKEKDADSGYSLLSQPDEPFTGAAGSKASQ</sequence>
<proteinExistence type="predicted"/>
<dbReference type="Pfam" id="PF12988">
    <property type="entry name" value="TraQ_transposon"/>
    <property type="match status" value="1"/>
</dbReference>
<dbReference type="Gene3D" id="2.60.40.2410">
    <property type="entry name" value="Uncharacterised protein PF12988, DUF3872"/>
    <property type="match status" value="1"/>
</dbReference>
<feature type="region of interest" description="Disordered" evidence="1">
    <location>
        <begin position="144"/>
        <end position="169"/>
    </location>
</feature>
<name>W2C5L8_9BACT</name>
<dbReference type="AlphaFoldDB" id="W2C5L8"/>